<reference evidence="2" key="1">
    <citation type="submission" date="2012-11" db="EMBL/GenBank/DDBJ databases">
        <authorList>
            <person name="Lucero-Rivera Y.E."/>
            <person name="Tovar-Ramirez D."/>
        </authorList>
    </citation>
    <scope>NUCLEOTIDE SEQUENCE [LARGE SCALE GENOMIC DNA]</scope>
    <source>
        <strain evidence="2">Araruama</strain>
    </source>
</reference>
<dbReference type="AlphaFoldDB" id="A0A1V1NSK4"/>
<sequence length="140" mass="16011">MINGTFASFFLNIKNFLKFILRVHTPGKASSSSAIDICNMAPCPLPAGFFKIHAHVFPNTEIMALHPMERAFIRIIHILCSQPLPPCLNLFFEYEAERYASIGQIAPYADQYFHQKIHLPSYFAHRIHISDFTLYGLILI</sequence>
<evidence type="ECO:0000313" key="1">
    <source>
        <dbReference type="EMBL" id="ETR65543.1"/>
    </source>
</evidence>
<protein>
    <submittedName>
        <fullName evidence="1">Uncharacterized protein</fullName>
    </submittedName>
</protein>
<name>A0A1V1NSK4_9BACT</name>
<gene>
    <name evidence="1" type="ORF">OMM_06010</name>
</gene>
<accession>A0A1V1NSK4</accession>
<dbReference type="EMBL" id="ATBP01002722">
    <property type="protein sequence ID" value="ETR65543.1"/>
    <property type="molecule type" value="Genomic_DNA"/>
</dbReference>
<proteinExistence type="predicted"/>
<dbReference type="Proteomes" id="UP000189670">
    <property type="component" value="Unassembled WGS sequence"/>
</dbReference>
<evidence type="ECO:0000313" key="2">
    <source>
        <dbReference type="Proteomes" id="UP000189670"/>
    </source>
</evidence>
<organism evidence="1 2">
    <name type="scientific">Candidatus Magnetoglobus multicellularis str. Araruama</name>
    <dbReference type="NCBI Taxonomy" id="890399"/>
    <lineage>
        <taxon>Bacteria</taxon>
        <taxon>Pseudomonadati</taxon>
        <taxon>Thermodesulfobacteriota</taxon>
        <taxon>Desulfobacteria</taxon>
        <taxon>Desulfobacterales</taxon>
        <taxon>Desulfobacteraceae</taxon>
        <taxon>Candidatus Magnetoglobus</taxon>
    </lineage>
</organism>
<comment type="caution">
    <text evidence="1">The sequence shown here is derived from an EMBL/GenBank/DDBJ whole genome shotgun (WGS) entry which is preliminary data.</text>
</comment>